<protein>
    <submittedName>
        <fullName evidence="2">Uncharacterized protein</fullName>
    </submittedName>
</protein>
<dbReference type="GO" id="GO:0005634">
    <property type="term" value="C:nucleus"/>
    <property type="evidence" value="ECO:0007669"/>
    <property type="project" value="TreeGrafter"/>
</dbReference>
<dbReference type="AlphaFoldDB" id="A0AAD9QU43"/>
<gene>
    <name evidence="2" type="ORF">P5673_008373</name>
</gene>
<feature type="region of interest" description="Disordered" evidence="1">
    <location>
        <begin position="257"/>
        <end position="282"/>
    </location>
</feature>
<feature type="region of interest" description="Disordered" evidence="1">
    <location>
        <begin position="158"/>
        <end position="181"/>
    </location>
</feature>
<dbReference type="Proteomes" id="UP001249851">
    <property type="component" value="Unassembled WGS sequence"/>
</dbReference>
<dbReference type="PANTHER" id="PTHR13518">
    <property type="entry name" value="PUTATIVE TREBLE-CLEF ZINC-FINGER C2ORF42 FAMILY MEMBER"/>
    <property type="match status" value="1"/>
</dbReference>
<name>A0AAD9QU43_ACRCE</name>
<keyword evidence="3" id="KW-1185">Reference proteome</keyword>
<evidence type="ECO:0000313" key="3">
    <source>
        <dbReference type="Proteomes" id="UP001249851"/>
    </source>
</evidence>
<comment type="caution">
    <text evidence="2">The sequence shown here is derived from an EMBL/GenBank/DDBJ whole genome shotgun (WGS) entry which is preliminary data.</text>
</comment>
<reference evidence="2" key="2">
    <citation type="journal article" date="2023" name="Science">
        <title>Genomic signatures of disease resistance in endangered staghorn corals.</title>
        <authorList>
            <person name="Vollmer S.V."/>
            <person name="Selwyn J.D."/>
            <person name="Despard B.A."/>
            <person name="Roesel C.L."/>
        </authorList>
    </citation>
    <scope>NUCLEOTIDE SEQUENCE</scope>
    <source>
        <strain evidence="2">K2</strain>
    </source>
</reference>
<evidence type="ECO:0000313" key="2">
    <source>
        <dbReference type="EMBL" id="KAK2567539.1"/>
    </source>
</evidence>
<sequence>MWSENSDQESTTAPILESAIIRSGEDHFVVKLLTSSNAPASSGNEVVAKLLSPAVSISSSSGILLGHVPFQGLRKIEPKPTESENNCQNLNEADSQANAVGRKKIGYRSKQCKYCSPCKLKRKPKIDKNAESRKGCDTVVDEGIVEVIDVETEVLTSRTAEVASSSTAEGTSGKVTGDPESVTVERFEQDSQQNISSMESVNSGVPQGNNSELAAGKRNYHTSLQDLIQTLLVQNQTNSVYVVPESEMPDNKIEPENVDSARQEEQVEDHSKVSQDEEGGMGVTTDSVGNTENMCDANSVALFLGHLAQQNGKKMRPALDPVRDNAQSTRDTTDMVVCKTKYTLGEDDMSSPLKYRRIRPKSVDEGSSLVEIRLSMDSELEREAVVEGVMQETKPIESQFRMLPGNATKRGVMACQNCQSLIGCRSKVCKFCNFLINENNPPFSRSKKHKLQAVQLQTPFNSILTVFSVRRSKVGPDHRCFVWHKRIDPDNRLKDVYSCDHPPCVTAREVGNKQMTFLCEHAKMCCGFGTTTHSRVVELNQDKLSSEFITAQVLDSLKELNIQCMNKGVPLVQSVSERTFVVVDQVENDQDSFLSADLIGFVHVRFERNKVAGGWRTQVFCSGRSCMAWNPVFSCCVSSKGDSAPTLFRSITCIHYSACLWAILSDEKLELEFNSFIEGAKVKLKNT</sequence>
<evidence type="ECO:0000256" key="1">
    <source>
        <dbReference type="SAM" id="MobiDB-lite"/>
    </source>
</evidence>
<dbReference type="PANTHER" id="PTHR13518:SF1">
    <property type="entry name" value="C2ORF42 HOMOLOG"/>
    <property type="match status" value="1"/>
</dbReference>
<accession>A0AAD9QU43</accession>
<feature type="compositionally biased region" description="Polar residues" evidence="1">
    <location>
        <begin position="158"/>
        <end position="174"/>
    </location>
</feature>
<feature type="compositionally biased region" description="Basic and acidic residues" evidence="1">
    <location>
        <begin position="257"/>
        <end position="275"/>
    </location>
</feature>
<organism evidence="2 3">
    <name type="scientific">Acropora cervicornis</name>
    <name type="common">Staghorn coral</name>
    <dbReference type="NCBI Taxonomy" id="6130"/>
    <lineage>
        <taxon>Eukaryota</taxon>
        <taxon>Metazoa</taxon>
        <taxon>Cnidaria</taxon>
        <taxon>Anthozoa</taxon>
        <taxon>Hexacorallia</taxon>
        <taxon>Scleractinia</taxon>
        <taxon>Astrocoeniina</taxon>
        <taxon>Acroporidae</taxon>
        <taxon>Acropora</taxon>
    </lineage>
</organism>
<dbReference type="EMBL" id="JARQWQ010000014">
    <property type="protein sequence ID" value="KAK2567539.1"/>
    <property type="molecule type" value="Genomic_DNA"/>
</dbReference>
<dbReference type="InterPro" id="IPR026049">
    <property type="entry name" value="C2orf42"/>
</dbReference>
<proteinExistence type="predicted"/>
<reference evidence="2" key="1">
    <citation type="journal article" date="2023" name="G3 (Bethesda)">
        <title>Whole genome assembly and annotation of the endangered Caribbean coral Acropora cervicornis.</title>
        <authorList>
            <person name="Selwyn J.D."/>
            <person name="Vollmer S.V."/>
        </authorList>
    </citation>
    <scope>NUCLEOTIDE SEQUENCE</scope>
    <source>
        <strain evidence="2">K2</strain>
    </source>
</reference>